<evidence type="ECO:0000313" key="9">
    <source>
        <dbReference type="EMBL" id="CAD2217137.1"/>
    </source>
</evidence>
<evidence type="ECO:0000256" key="3">
    <source>
        <dbReference type="ARBA" id="ARBA00022692"/>
    </source>
</evidence>
<evidence type="ECO:0000256" key="6">
    <source>
        <dbReference type="ARBA" id="ARBA00023136"/>
    </source>
</evidence>
<keyword evidence="10" id="KW-1185">Reference proteome</keyword>
<dbReference type="AlphaFoldDB" id="A0A7G2CDV3"/>
<evidence type="ECO:0000256" key="2">
    <source>
        <dbReference type="ARBA" id="ARBA00005500"/>
    </source>
</evidence>
<dbReference type="Pfam" id="PF06624">
    <property type="entry name" value="RAMP4"/>
    <property type="match status" value="1"/>
</dbReference>
<accession>A0A7G2CDV3</accession>
<keyword evidence="4" id="KW-0256">Endoplasmic reticulum</keyword>
<evidence type="ECO:0000256" key="8">
    <source>
        <dbReference type="SAM" id="Phobius"/>
    </source>
</evidence>
<comment type="subcellular location">
    <subcellularLocation>
        <location evidence="1">Endoplasmic reticulum membrane</location>
        <topology evidence="1">Single-pass membrane protein</topology>
    </subcellularLocation>
</comment>
<keyword evidence="5 8" id="KW-1133">Transmembrane helix</keyword>
<evidence type="ECO:0000313" key="10">
    <source>
        <dbReference type="Proteomes" id="UP000515908"/>
    </source>
</evidence>
<evidence type="ECO:0000256" key="4">
    <source>
        <dbReference type="ARBA" id="ARBA00022824"/>
    </source>
</evidence>
<protein>
    <submittedName>
        <fullName evidence="9">Ribosome associated membrane protein RAMP4, putative</fullName>
    </submittedName>
</protein>
<evidence type="ECO:0000256" key="7">
    <source>
        <dbReference type="SAM" id="MobiDB-lite"/>
    </source>
</evidence>
<sequence>MPHTPPSMKIRERAKHQPTRLSDKQKELLKEKRQKKQNAIPTWLIWFMMFVVVGSVFVQMYFSIVSSPSMSD</sequence>
<keyword evidence="6 8" id="KW-0472">Membrane</keyword>
<evidence type="ECO:0000256" key="1">
    <source>
        <dbReference type="ARBA" id="ARBA00004389"/>
    </source>
</evidence>
<dbReference type="InterPro" id="IPR010580">
    <property type="entry name" value="ER_stress-assoc"/>
</dbReference>
<dbReference type="EMBL" id="LR877152">
    <property type="protein sequence ID" value="CAD2217137.1"/>
    <property type="molecule type" value="Genomic_DNA"/>
</dbReference>
<proteinExistence type="inferred from homology"/>
<dbReference type="VEuPathDB" id="TriTrypDB:ADEAN_000461500"/>
<organism evidence="9 10">
    <name type="scientific">Angomonas deanei</name>
    <dbReference type="NCBI Taxonomy" id="59799"/>
    <lineage>
        <taxon>Eukaryota</taxon>
        <taxon>Discoba</taxon>
        <taxon>Euglenozoa</taxon>
        <taxon>Kinetoplastea</taxon>
        <taxon>Metakinetoplastina</taxon>
        <taxon>Trypanosomatida</taxon>
        <taxon>Trypanosomatidae</taxon>
        <taxon>Strigomonadinae</taxon>
        <taxon>Angomonas</taxon>
    </lineage>
</organism>
<name>A0A7G2CDV3_9TRYP</name>
<feature type="region of interest" description="Disordered" evidence="7">
    <location>
        <begin position="1"/>
        <end position="36"/>
    </location>
</feature>
<feature type="compositionally biased region" description="Basic and acidic residues" evidence="7">
    <location>
        <begin position="21"/>
        <end position="31"/>
    </location>
</feature>
<evidence type="ECO:0000256" key="5">
    <source>
        <dbReference type="ARBA" id="ARBA00022989"/>
    </source>
</evidence>
<keyword evidence="3 8" id="KW-0812">Transmembrane</keyword>
<dbReference type="Proteomes" id="UP000515908">
    <property type="component" value="Chromosome 08"/>
</dbReference>
<comment type="similarity">
    <text evidence="2">Belongs to the RAMP4 family.</text>
</comment>
<dbReference type="GO" id="GO:0005789">
    <property type="term" value="C:endoplasmic reticulum membrane"/>
    <property type="evidence" value="ECO:0007669"/>
    <property type="project" value="UniProtKB-SubCell"/>
</dbReference>
<gene>
    <name evidence="9" type="ORF">ADEAN_000461500</name>
</gene>
<feature type="transmembrane region" description="Helical" evidence="8">
    <location>
        <begin position="40"/>
        <end position="62"/>
    </location>
</feature>
<reference evidence="9 10" key="1">
    <citation type="submission" date="2020-08" db="EMBL/GenBank/DDBJ databases">
        <authorList>
            <person name="Newling K."/>
            <person name="Davey J."/>
            <person name="Forrester S."/>
        </authorList>
    </citation>
    <scope>NUCLEOTIDE SEQUENCE [LARGE SCALE GENOMIC DNA]</scope>
    <source>
        <strain evidence="10">Crithidia deanei Carvalho (ATCC PRA-265)</strain>
    </source>
</reference>